<sequence>MNKAAKNLQLFYSNLVHTTCLAHALNCLAEVVRIEFPLVNSLINTGKKVFLKAPSRIEVFREKVKDVALPPQPILTRSGSWVEAALYYCEHYAEFKEIVNDFDPSCAQSVADCQSALKNYGLSSQLSYIKSHFSDIPDIIKKLETQNLLLTESLGLIENFQKTIDANKGDACKKIHKIE</sequence>
<gene>
    <name evidence="1" type="ORF">RN001_002862</name>
</gene>
<organism evidence="1 2">
    <name type="scientific">Aquatica leii</name>
    <dbReference type="NCBI Taxonomy" id="1421715"/>
    <lineage>
        <taxon>Eukaryota</taxon>
        <taxon>Metazoa</taxon>
        <taxon>Ecdysozoa</taxon>
        <taxon>Arthropoda</taxon>
        <taxon>Hexapoda</taxon>
        <taxon>Insecta</taxon>
        <taxon>Pterygota</taxon>
        <taxon>Neoptera</taxon>
        <taxon>Endopterygota</taxon>
        <taxon>Coleoptera</taxon>
        <taxon>Polyphaga</taxon>
        <taxon>Elateriformia</taxon>
        <taxon>Elateroidea</taxon>
        <taxon>Lampyridae</taxon>
        <taxon>Luciolinae</taxon>
        <taxon>Aquatica</taxon>
    </lineage>
</organism>
<name>A0AAN7SDK0_9COLE</name>
<evidence type="ECO:0000313" key="2">
    <source>
        <dbReference type="Proteomes" id="UP001353858"/>
    </source>
</evidence>
<evidence type="ECO:0008006" key="3">
    <source>
        <dbReference type="Google" id="ProtNLM"/>
    </source>
</evidence>
<accession>A0AAN7SDK0</accession>
<dbReference type="Proteomes" id="UP001353858">
    <property type="component" value="Unassembled WGS sequence"/>
</dbReference>
<evidence type="ECO:0000313" key="1">
    <source>
        <dbReference type="EMBL" id="KAK4886591.1"/>
    </source>
</evidence>
<keyword evidence="2" id="KW-1185">Reference proteome</keyword>
<proteinExistence type="predicted"/>
<comment type="caution">
    <text evidence="1">The sequence shown here is derived from an EMBL/GenBank/DDBJ whole genome shotgun (WGS) entry which is preliminary data.</text>
</comment>
<dbReference type="EMBL" id="JARPUR010000001">
    <property type="protein sequence ID" value="KAK4886591.1"/>
    <property type="molecule type" value="Genomic_DNA"/>
</dbReference>
<dbReference type="AlphaFoldDB" id="A0AAN7SDK0"/>
<reference evidence="2" key="1">
    <citation type="submission" date="2023-01" db="EMBL/GenBank/DDBJ databases">
        <title>Key to firefly adult light organ development and bioluminescence: homeobox transcription factors regulate luciferase expression and transportation to peroxisome.</title>
        <authorList>
            <person name="Fu X."/>
        </authorList>
    </citation>
    <scope>NUCLEOTIDE SEQUENCE [LARGE SCALE GENOMIC DNA]</scope>
</reference>
<protein>
    <recommendedName>
        <fullName evidence="3">DUF659 domain-containing protein</fullName>
    </recommendedName>
</protein>